<dbReference type="PROSITE" id="PS00455">
    <property type="entry name" value="AMP_BINDING"/>
    <property type="match status" value="1"/>
</dbReference>
<protein>
    <submittedName>
        <fullName evidence="3">AMP-binding protein</fullName>
    </submittedName>
</protein>
<evidence type="ECO:0000313" key="4">
    <source>
        <dbReference type="Proteomes" id="UP000886842"/>
    </source>
</evidence>
<feature type="domain" description="AMP-dependent synthetase/ligase" evidence="1">
    <location>
        <begin position="41"/>
        <end position="211"/>
    </location>
</feature>
<dbReference type="Gene3D" id="3.30.300.30">
    <property type="match status" value="1"/>
</dbReference>
<dbReference type="InterPro" id="IPR042099">
    <property type="entry name" value="ANL_N_sf"/>
</dbReference>
<dbReference type="InterPro" id="IPR045851">
    <property type="entry name" value="AMP-bd_C_sf"/>
</dbReference>
<sequence>MIRPVAPDDIATALAATLSGGDPIAPVPESGAEPILTMLQAQRPAEVDELAVVVATSGSTGVPKGVLLTRPAVVAGVEATHDRLGGPGDWTLALPEHYVAGLMVTARTLVAGTTLHRAGPHLDDLPETAHPSRPQYLSLVPTQLVRALERPEVMARLARYDAILVGGAASSADLLERARTRGLRIVTTYGMSETCGGCVYDGQPLAGVELRVDTTAPIAIRGPMLFSGYRGRADLTAEALQDGWLVTRDRGRIVDGRLEVLGRLDDIVISGGVNVDLAEVETVVRRVAAEKHDHPVEVAVVGVPDPEWGTRVVAVSESPLTREDLSGDLSGARLPRQVETRNRLPRTRSGKIDRQRLLAELAAQPERVEDR</sequence>
<dbReference type="Gene3D" id="3.40.50.12780">
    <property type="entry name" value="N-terminal domain of ligase-like"/>
    <property type="match status" value="1"/>
</dbReference>
<comment type="caution">
    <text evidence="3">The sequence shown here is derived from an EMBL/GenBank/DDBJ whole genome shotgun (WGS) entry which is preliminary data.</text>
</comment>
<dbReference type="Proteomes" id="UP000886842">
    <property type="component" value="Unassembled WGS sequence"/>
</dbReference>
<dbReference type="InterPro" id="IPR050237">
    <property type="entry name" value="ATP-dep_AMP-bd_enzyme"/>
</dbReference>
<feature type="domain" description="AMP-binding enzyme C-terminal" evidence="2">
    <location>
        <begin position="291"/>
        <end position="351"/>
    </location>
</feature>
<proteinExistence type="predicted"/>
<name>A0A9D1GXH0_9ACTN</name>
<dbReference type="PANTHER" id="PTHR43767:SF1">
    <property type="entry name" value="NONRIBOSOMAL PEPTIDE SYNTHASE PES1 (EUROFUNG)-RELATED"/>
    <property type="match status" value="1"/>
</dbReference>
<dbReference type="Pfam" id="PF13193">
    <property type="entry name" value="AMP-binding_C"/>
    <property type="match status" value="1"/>
</dbReference>
<dbReference type="Pfam" id="PF00501">
    <property type="entry name" value="AMP-binding"/>
    <property type="match status" value="1"/>
</dbReference>
<evidence type="ECO:0000313" key="3">
    <source>
        <dbReference type="EMBL" id="HIT75563.1"/>
    </source>
</evidence>
<dbReference type="InterPro" id="IPR000873">
    <property type="entry name" value="AMP-dep_synth/lig_dom"/>
</dbReference>
<dbReference type="EMBL" id="DVLP01000245">
    <property type="protein sequence ID" value="HIT75563.1"/>
    <property type="molecule type" value="Genomic_DNA"/>
</dbReference>
<reference evidence="3" key="1">
    <citation type="submission" date="2020-10" db="EMBL/GenBank/DDBJ databases">
        <authorList>
            <person name="Gilroy R."/>
        </authorList>
    </citation>
    <scope>NUCLEOTIDE SEQUENCE</scope>
    <source>
        <strain evidence="3">ChiGjej1B1-24693</strain>
    </source>
</reference>
<reference evidence="3" key="2">
    <citation type="journal article" date="2021" name="PeerJ">
        <title>Extensive microbial diversity within the chicken gut microbiome revealed by metagenomics and culture.</title>
        <authorList>
            <person name="Gilroy R."/>
            <person name="Ravi A."/>
            <person name="Getino M."/>
            <person name="Pursley I."/>
            <person name="Horton D.L."/>
            <person name="Alikhan N.F."/>
            <person name="Baker D."/>
            <person name="Gharbi K."/>
            <person name="Hall N."/>
            <person name="Watson M."/>
            <person name="Adriaenssens E.M."/>
            <person name="Foster-Nyarko E."/>
            <person name="Jarju S."/>
            <person name="Secka A."/>
            <person name="Antonio M."/>
            <person name="Oren A."/>
            <person name="Chaudhuri R.R."/>
            <person name="La Ragione R."/>
            <person name="Hildebrand F."/>
            <person name="Pallen M.J."/>
        </authorList>
    </citation>
    <scope>NUCLEOTIDE SEQUENCE</scope>
    <source>
        <strain evidence="3">ChiGjej1B1-24693</strain>
    </source>
</reference>
<evidence type="ECO:0000259" key="2">
    <source>
        <dbReference type="Pfam" id="PF13193"/>
    </source>
</evidence>
<organism evidence="3 4">
    <name type="scientific">Candidatus Avipropionibacterium avicola</name>
    <dbReference type="NCBI Taxonomy" id="2840701"/>
    <lineage>
        <taxon>Bacteria</taxon>
        <taxon>Bacillati</taxon>
        <taxon>Actinomycetota</taxon>
        <taxon>Actinomycetes</taxon>
        <taxon>Propionibacteriales</taxon>
        <taxon>Propionibacteriaceae</taxon>
        <taxon>Propionibacteriaceae incertae sedis</taxon>
        <taxon>Candidatus Avipropionibacterium</taxon>
    </lineage>
</organism>
<accession>A0A9D1GXH0</accession>
<dbReference type="PANTHER" id="PTHR43767">
    <property type="entry name" value="LONG-CHAIN-FATTY-ACID--COA LIGASE"/>
    <property type="match status" value="1"/>
</dbReference>
<gene>
    <name evidence="3" type="ORF">IAA98_08260</name>
</gene>
<dbReference type="InterPro" id="IPR020845">
    <property type="entry name" value="AMP-binding_CS"/>
</dbReference>
<dbReference type="SUPFAM" id="SSF56801">
    <property type="entry name" value="Acetyl-CoA synthetase-like"/>
    <property type="match status" value="1"/>
</dbReference>
<dbReference type="AlphaFoldDB" id="A0A9D1GXH0"/>
<dbReference type="GO" id="GO:0016878">
    <property type="term" value="F:acid-thiol ligase activity"/>
    <property type="evidence" value="ECO:0007669"/>
    <property type="project" value="UniProtKB-ARBA"/>
</dbReference>
<evidence type="ECO:0000259" key="1">
    <source>
        <dbReference type="Pfam" id="PF00501"/>
    </source>
</evidence>
<dbReference type="InterPro" id="IPR025110">
    <property type="entry name" value="AMP-bd_C"/>
</dbReference>